<proteinExistence type="inferred from homology"/>
<keyword evidence="6" id="KW-0834">Unfolded protein response</keyword>
<dbReference type="GO" id="GO:0005634">
    <property type="term" value="C:nucleus"/>
    <property type="evidence" value="ECO:0007669"/>
    <property type="project" value="UniProtKB-SubCell"/>
</dbReference>
<dbReference type="GO" id="GO:0000981">
    <property type="term" value="F:DNA-binding transcription factor activity, RNA polymerase II-specific"/>
    <property type="evidence" value="ECO:0007669"/>
    <property type="project" value="InterPro"/>
</dbReference>
<keyword evidence="5" id="KW-0804">Transcription</keyword>
<gene>
    <name evidence="11" type="ORF">BCR32DRAFT_278380</name>
</gene>
<evidence type="ECO:0000256" key="6">
    <source>
        <dbReference type="ARBA" id="ARBA00023230"/>
    </source>
</evidence>
<dbReference type="PROSITE" id="PS50217">
    <property type="entry name" value="BZIP"/>
    <property type="match status" value="1"/>
</dbReference>
<keyword evidence="7" id="KW-0539">Nucleus</keyword>
<sequence>MSSLNSLPVLKPKKVESTEQPKSDKEMERLRKIRERIIRNRASANASRQKKKQYLELLEKKNKELTQQKEIVDKENQQLKNENENLKLQIQYLNQTVNKMNAILNEKQQSIESIQLQNNILLSNNIYASPLSEISNNFTSSDINSPESLSNVSYPSPLFNDNSIYPFTSSPIITNLPINTNNNVNNTNDTTNIIDTNVNTIVNNVNALSPQSKFPAADTLLPENNATTIGNNDINDLLNNLLDDDLSLYNTDFTITTAEQQQQLQELISEKELYNSACSNFQSEFPSEYEGNELSYEQLLQLLEQQVLLLERQDQLMISAL</sequence>
<dbReference type="Gene3D" id="1.20.5.170">
    <property type="match status" value="1"/>
</dbReference>
<evidence type="ECO:0000256" key="8">
    <source>
        <dbReference type="SAM" id="Coils"/>
    </source>
</evidence>
<dbReference type="CDD" id="cd14686">
    <property type="entry name" value="bZIP"/>
    <property type="match status" value="1"/>
</dbReference>
<dbReference type="SUPFAM" id="SSF57959">
    <property type="entry name" value="Leucine zipper domain"/>
    <property type="match status" value="1"/>
</dbReference>
<reference evidence="11 12" key="2">
    <citation type="submission" date="2016-08" db="EMBL/GenBank/DDBJ databases">
        <title>Pervasive Adenine N6-methylation of Active Genes in Fungi.</title>
        <authorList>
            <consortium name="DOE Joint Genome Institute"/>
            <person name="Mondo S.J."/>
            <person name="Dannebaum R.O."/>
            <person name="Kuo R.C."/>
            <person name="Labutti K."/>
            <person name="Haridas S."/>
            <person name="Kuo A."/>
            <person name="Salamov A."/>
            <person name="Ahrendt S.R."/>
            <person name="Lipzen A."/>
            <person name="Sullivan W."/>
            <person name="Andreopoulos W.B."/>
            <person name="Clum A."/>
            <person name="Lindquist E."/>
            <person name="Daum C."/>
            <person name="Ramamoorthy G.K."/>
            <person name="Gryganskyi A."/>
            <person name="Culley D."/>
            <person name="Magnuson J.K."/>
            <person name="James T.Y."/>
            <person name="O'Malley M.A."/>
            <person name="Stajich J.E."/>
            <person name="Spatafora J.W."/>
            <person name="Visel A."/>
            <person name="Grigoriev I.V."/>
        </authorList>
    </citation>
    <scope>NUCLEOTIDE SEQUENCE [LARGE SCALE GENOMIC DNA]</scope>
    <source>
        <strain evidence="11 12">S4</strain>
    </source>
</reference>
<dbReference type="PANTHER" id="PTHR46714:SF6">
    <property type="entry name" value="TRANSCRIPTIONAL ACTIVATOR HAC1"/>
    <property type="match status" value="1"/>
</dbReference>
<dbReference type="Proteomes" id="UP000193944">
    <property type="component" value="Unassembled WGS sequence"/>
</dbReference>
<feature type="domain" description="BZIP" evidence="10">
    <location>
        <begin position="30"/>
        <end position="93"/>
    </location>
</feature>
<dbReference type="AlphaFoldDB" id="A0A1Y1XBB5"/>
<comment type="similarity">
    <text evidence="2">Belongs to the bZIP family.</text>
</comment>
<evidence type="ECO:0000256" key="7">
    <source>
        <dbReference type="ARBA" id="ARBA00023242"/>
    </source>
</evidence>
<evidence type="ECO:0000256" key="5">
    <source>
        <dbReference type="ARBA" id="ARBA00023163"/>
    </source>
</evidence>
<dbReference type="GO" id="GO:0045944">
    <property type="term" value="P:positive regulation of transcription by RNA polymerase II"/>
    <property type="evidence" value="ECO:0007669"/>
    <property type="project" value="InterPro"/>
</dbReference>
<dbReference type="Pfam" id="PF00170">
    <property type="entry name" value="bZIP_1"/>
    <property type="match status" value="1"/>
</dbReference>
<dbReference type="OrthoDB" id="10536591at2759"/>
<evidence type="ECO:0000256" key="1">
    <source>
        <dbReference type="ARBA" id="ARBA00004123"/>
    </source>
</evidence>
<dbReference type="PANTHER" id="PTHR46714">
    <property type="entry name" value="TRANSCRIPTIONAL ACTIVATOR HAC1"/>
    <property type="match status" value="1"/>
</dbReference>
<name>A0A1Y1XBB5_9FUNG</name>
<evidence type="ECO:0000259" key="10">
    <source>
        <dbReference type="PROSITE" id="PS50217"/>
    </source>
</evidence>
<keyword evidence="3" id="KW-0805">Transcription regulation</keyword>
<dbReference type="EMBL" id="MCFG01000081">
    <property type="protein sequence ID" value="ORX83071.1"/>
    <property type="molecule type" value="Genomic_DNA"/>
</dbReference>
<dbReference type="InterPro" id="IPR046347">
    <property type="entry name" value="bZIP_sf"/>
</dbReference>
<reference evidence="11 12" key="1">
    <citation type="submission" date="2016-08" db="EMBL/GenBank/DDBJ databases">
        <title>A Parts List for Fungal Cellulosomes Revealed by Comparative Genomics.</title>
        <authorList>
            <consortium name="DOE Joint Genome Institute"/>
            <person name="Haitjema C.H."/>
            <person name="Gilmore S.P."/>
            <person name="Henske J.K."/>
            <person name="Solomon K.V."/>
            <person name="De Groot R."/>
            <person name="Kuo A."/>
            <person name="Mondo S.J."/>
            <person name="Salamov A.A."/>
            <person name="Labutti K."/>
            <person name="Zhao Z."/>
            <person name="Chiniquy J."/>
            <person name="Barry K."/>
            <person name="Brewer H.M."/>
            <person name="Purvine S.O."/>
            <person name="Wright A.T."/>
            <person name="Boxma B."/>
            <person name="Van Alen T."/>
            <person name="Hackstein J.H."/>
            <person name="Baker S.E."/>
            <person name="Grigoriev I.V."/>
            <person name="O'Malley M.A."/>
        </authorList>
    </citation>
    <scope>NUCLEOTIDE SEQUENCE [LARGE SCALE GENOMIC DNA]</scope>
    <source>
        <strain evidence="11 12">S4</strain>
    </source>
</reference>
<feature type="region of interest" description="Disordered" evidence="9">
    <location>
        <begin position="1"/>
        <end position="29"/>
    </location>
</feature>
<evidence type="ECO:0000256" key="3">
    <source>
        <dbReference type="ARBA" id="ARBA00023015"/>
    </source>
</evidence>
<evidence type="ECO:0000256" key="4">
    <source>
        <dbReference type="ARBA" id="ARBA00023125"/>
    </source>
</evidence>
<evidence type="ECO:0000313" key="12">
    <source>
        <dbReference type="Proteomes" id="UP000193944"/>
    </source>
</evidence>
<dbReference type="STRING" id="1754192.A0A1Y1XBB5"/>
<protein>
    <recommendedName>
        <fullName evidence="10">BZIP domain-containing protein</fullName>
    </recommendedName>
</protein>
<organism evidence="11 12">
    <name type="scientific">Anaeromyces robustus</name>
    <dbReference type="NCBI Taxonomy" id="1754192"/>
    <lineage>
        <taxon>Eukaryota</taxon>
        <taxon>Fungi</taxon>
        <taxon>Fungi incertae sedis</taxon>
        <taxon>Chytridiomycota</taxon>
        <taxon>Chytridiomycota incertae sedis</taxon>
        <taxon>Neocallimastigomycetes</taxon>
        <taxon>Neocallimastigales</taxon>
        <taxon>Neocallimastigaceae</taxon>
        <taxon>Anaeromyces</taxon>
    </lineage>
</organism>
<evidence type="ECO:0000256" key="9">
    <source>
        <dbReference type="SAM" id="MobiDB-lite"/>
    </source>
</evidence>
<keyword evidence="8" id="KW-0175">Coiled coil</keyword>
<feature type="coiled-coil region" evidence="8">
    <location>
        <begin position="44"/>
        <end position="96"/>
    </location>
</feature>
<evidence type="ECO:0000313" key="11">
    <source>
        <dbReference type="EMBL" id="ORX83071.1"/>
    </source>
</evidence>
<dbReference type="InterPro" id="IPR044280">
    <property type="entry name" value="Hac1/HY5"/>
</dbReference>
<dbReference type="GO" id="GO:0003677">
    <property type="term" value="F:DNA binding"/>
    <property type="evidence" value="ECO:0007669"/>
    <property type="project" value="UniProtKB-KW"/>
</dbReference>
<dbReference type="PROSITE" id="PS00036">
    <property type="entry name" value="BZIP_BASIC"/>
    <property type="match status" value="1"/>
</dbReference>
<comment type="subcellular location">
    <subcellularLocation>
        <location evidence="1">Nucleus</location>
    </subcellularLocation>
</comment>
<evidence type="ECO:0000256" key="2">
    <source>
        <dbReference type="ARBA" id="ARBA00007163"/>
    </source>
</evidence>
<keyword evidence="12" id="KW-1185">Reference proteome</keyword>
<keyword evidence="4" id="KW-0238">DNA-binding</keyword>
<dbReference type="InterPro" id="IPR004827">
    <property type="entry name" value="bZIP"/>
</dbReference>
<feature type="compositionally biased region" description="Basic and acidic residues" evidence="9">
    <location>
        <begin position="13"/>
        <end position="29"/>
    </location>
</feature>
<comment type="caution">
    <text evidence="11">The sequence shown here is derived from an EMBL/GenBank/DDBJ whole genome shotgun (WGS) entry which is preliminary data.</text>
</comment>
<accession>A0A1Y1XBB5</accession>
<dbReference type="SMART" id="SM00338">
    <property type="entry name" value="BRLZ"/>
    <property type="match status" value="1"/>
</dbReference>
<dbReference type="GO" id="GO:0006986">
    <property type="term" value="P:response to unfolded protein"/>
    <property type="evidence" value="ECO:0007669"/>
    <property type="project" value="UniProtKB-KW"/>
</dbReference>